<gene>
    <name evidence="1" type="ORF">PODLI_1B023212</name>
</gene>
<evidence type="ECO:0000313" key="1">
    <source>
        <dbReference type="EMBL" id="CAI5795952.1"/>
    </source>
</evidence>
<dbReference type="Proteomes" id="UP001178461">
    <property type="component" value="Chromosome 17"/>
</dbReference>
<sequence length="103" mass="10802">MVMQSSLPCPGVDNFTGKLTQQLRGGGGYFCSNSQNYSAPTPCRGVLKCLKFTFSPLLGFCEGDFCLQPWKVWGTVGRGWEGNILSLGGGTGGANGRVGVCSS</sequence>
<proteinExistence type="predicted"/>
<organism evidence="1 2">
    <name type="scientific">Podarcis lilfordi</name>
    <name type="common">Lilford's wall lizard</name>
    <dbReference type="NCBI Taxonomy" id="74358"/>
    <lineage>
        <taxon>Eukaryota</taxon>
        <taxon>Metazoa</taxon>
        <taxon>Chordata</taxon>
        <taxon>Craniata</taxon>
        <taxon>Vertebrata</taxon>
        <taxon>Euteleostomi</taxon>
        <taxon>Lepidosauria</taxon>
        <taxon>Squamata</taxon>
        <taxon>Bifurcata</taxon>
        <taxon>Unidentata</taxon>
        <taxon>Episquamata</taxon>
        <taxon>Laterata</taxon>
        <taxon>Lacertibaenia</taxon>
        <taxon>Lacertidae</taxon>
        <taxon>Podarcis</taxon>
    </lineage>
</organism>
<keyword evidence="2" id="KW-1185">Reference proteome</keyword>
<reference evidence="1" key="1">
    <citation type="submission" date="2022-12" db="EMBL/GenBank/DDBJ databases">
        <authorList>
            <person name="Alioto T."/>
            <person name="Alioto T."/>
            <person name="Gomez Garrido J."/>
        </authorList>
    </citation>
    <scope>NUCLEOTIDE SEQUENCE</scope>
</reference>
<name>A0AA35PT67_9SAUR</name>
<protein>
    <submittedName>
        <fullName evidence="1">Uncharacterized protein</fullName>
    </submittedName>
</protein>
<evidence type="ECO:0000313" key="2">
    <source>
        <dbReference type="Proteomes" id="UP001178461"/>
    </source>
</evidence>
<dbReference type="EMBL" id="OX395142">
    <property type="protein sequence ID" value="CAI5795952.1"/>
    <property type="molecule type" value="Genomic_DNA"/>
</dbReference>
<accession>A0AA35PT67</accession>
<dbReference type="AlphaFoldDB" id="A0AA35PT67"/>